<evidence type="ECO:0000313" key="1">
    <source>
        <dbReference type="EMBL" id="CAJ1974900.1"/>
    </source>
</evidence>
<protein>
    <submittedName>
        <fullName evidence="1">Uncharacterized protein</fullName>
    </submittedName>
</protein>
<reference evidence="1" key="1">
    <citation type="submission" date="2023-10" db="EMBL/GenBank/DDBJ databases">
        <authorList>
            <person name="Domelevo Entfellner J.-B."/>
        </authorList>
    </citation>
    <scope>NUCLEOTIDE SEQUENCE</scope>
</reference>
<dbReference type="EMBL" id="OY731406">
    <property type="protein sequence ID" value="CAJ1974900.1"/>
    <property type="molecule type" value="Genomic_DNA"/>
</dbReference>
<dbReference type="Gramene" id="rna-AYBTSS11_LOCUS26987">
    <property type="protein sequence ID" value="CAJ1974900.1"/>
    <property type="gene ID" value="gene-AYBTSS11_LOCUS26987"/>
</dbReference>
<accession>A0AA86TA76</accession>
<organism evidence="1 2">
    <name type="scientific">Sphenostylis stenocarpa</name>
    <dbReference type="NCBI Taxonomy" id="92480"/>
    <lineage>
        <taxon>Eukaryota</taxon>
        <taxon>Viridiplantae</taxon>
        <taxon>Streptophyta</taxon>
        <taxon>Embryophyta</taxon>
        <taxon>Tracheophyta</taxon>
        <taxon>Spermatophyta</taxon>
        <taxon>Magnoliopsida</taxon>
        <taxon>eudicotyledons</taxon>
        <taxon>Gunneridae</taxon>
        <taxon>Pentapetalae</taxon>
        <taxon>rosids</taxon>
        <taxon>fabids</taxon>
        <taxon>Fabales</taxon>
        <taxon>Fabaceae</taxon>
        <taxon>Papilionoideae</taxon>
        <taxon>50 kb inversion clade</taxon>
        <taxon>NPAAA clade</taxon>
        <taxon>indigoferoid/millettioid clade</taxon>
        <taxon>Phaseoleae</taxon>
        <taxon>Sphenostylis</taxon>
    </lineage>
</organism>
<proteinExistence type="predicted"/>
<dbReference type="Proteomes" id="UP001189624">
    <property type="component" value="Chromosome 9"/>
</dbReference>
<evidence type="ECO:0000313" key="2">
    <source>
        <dbReference type="Proteomes" id="UP001189624"/>
    </source>
</evidence>
<dbReference type="AlphaFoldDB" id="A0AA86TA76"/>
<sequence length="71" mass="7582">ASVHVCSNSLLPPKSSSSLSTNILSPLNHLDHTNCPKITFSSSTVCARHIIAQQSQVLMRGGMRATSIHIV</sequence>
<feature type="non-terminal residue" evidence="1">
    <location>
        <position position="71"/>
    </location>
</feature>
<keyword evidence="2" id="KW-1185">Reference proteome</keyword>
<gene>
    <name evidence="1" type="ORF">AYBTSS11_LOCUS26987</name>
</gene>
<name>A0AA86TA76_9FABA</name>
<feature type="non-terminal residue" evidence="1">
    <location>
        <position position="1"/>
    </location>
</feature>